<dbReference type="EMBL" id="JANFZH010000042">
    <property type="protein sequence ID" value="MCQ4841248.1"/>
    <property type="molecule type" value="Genomic_DNA"/>
</dbReference>
<feature type="domain" description="HTH cro/C1-type" evidence="2">
    <location>
        <begin position="92"/>
        <end position="146"/>
    </location>
</feature>
<evidence type="ECO:0000259" key="2">
    <source>
        <dbReference type="PROSITE" id="PS50943"/>
    </source>
</evidence>
<comment type="caution">
    <text evidence="3">The sequence shown here is derived from an EMBL/GenBank/DDBJ whole genome shotgun (WGS) entry which is preliminary data.</text>
</comment>
<sequence length="199" mass="22550">MANLNRLRHLREQHNLSQRALAEALGAYDNEEFDPKRISVYETGKAEPDIETLDKLAHFFGVTVDYLIGRETTVFPKPEDSDLCLWAFGKRVRQCRTEKNISAKELSLEIGISQTYLLLIEAGKKIPKLETAIKILNALGASADAAFMDSLVSGYTVRSHYLEIRMAALRPEKQKFMLDMIESMIEKLEEDQGIKKASD</sequence>
<dbReference type="PANTHER" id="PTHR46558:SF11">
    <property type="entry name" value="HTH-TYPE TRANSCRIPTIONAL REGULATOR XRE"/>
    <property type="match status" value="1"/>
</dbReference>
<dbReference type="Pfam" id="PF01381">
    <property type="entry name" value="HTH_3"/>
    <property type="match status" value="2"/>
</dbReference>
<name>A0ABT1S2V0_9FIRM</name>
<accession>A0ABT1S2V0</accession>
<keyword evidence="4" id="KW-1185">Reference proteome</keyword>
<dbReference type="Proteomes" id="UP001524473">
    <property type="component" value="Unassembled WGS sequence"/>
</dbReference>
<dbReference type="PANTHER" id="PTHR46558">
    <property type="entry name" value="TRACRIPTIONAL REGULATORY PROTEIN-RELATED-RELATED"/>
    <property type="match status" value="1"/>
</dbReference>
<dbReference type="Gene3D" id="1.10.260.40">
    <property type="entry name" value="lambda repressor-like DNA-binding domains"/>
    <property type="match status" value="2"/>
</dbReference>
<reference evidence="3 4" key="1">
    <citation type="submission" date="2022-06" db="EMBL/GenBank/DDBJ databases">
        <title>Isolation of gut microbiota from human fecal samples.</title>
        <authorList>
            <person name="Pamer E.G."/>
            <person name="Barat B."/>
            <person name="Waligurski E."/>
            <person name="Medina S."/>
            <person name="Paddock L."/>
            <person name="Mostad J."/>
        </authorList>
    </citation>
    <scope>NUCLEOTIDE SEQUENCE [LARGE SCALE GENOMIC DNA]</scope>
    <source>
        <strain evidence="3 4">DFI.9.73</strain>
    </source>
</reference>
<dbReference type="CDD" id="cd00093">
    <property type="entry name" value="HTH_XRE"/>
    <property type="match status" value="2"/>
</dbReference>
<keyword evidence="1" id="KW-0238">DNA-binding</keyword>
<proteinExistence type="predicted"/>
<dbReference type="GeneID" id="90534042"/>
<dbReference type="SMART" id="SM00530">
    <property type="entry name" value="HTH_XRE"/>
    <property type="match status" value="2"/>
</dbReference>
<evidence type="ECO:0000313" key="4">
    <source>
        <dbReference type="Proteomes" id="UP001524473"/>
    </source>
</evidence>
<dbReference type="SUPFAM" id="SSF47413">
    <property type="entry name" value="lambda repressor-like DNA-binding domains"/>
    <property type="match status" value="2"/>
</dbReference>
<dbReference type="PROSITE" id="PS50943">
    <property type="entry name" value="HTH_CROC1"/>
    <property type="match status" value="2"/>
</dbReference>
<gene>
    <name evidence="3" type="ORF">NE695_15140</name>
</gene>
<protein>
    <submittedName>
        <fullName evidence="3">Helix-turn-helix domain-containing protein</fullName>
    </submittedName>
</protein>
<dbReference type="RefSeq" id="WP_147578464.1">
    <property type="nucleotide sequence ID" value="NZ_CABKVV010000006.1"/>
</dbReference>
<evidence type="ECO:0000313" key="3">
    <source>
        <dbReference type="EMBL" id="MCQ4841248.1"/>
    </source>
</evidence>
<organism evidence="3 4">
    <name type="scientific">Neglectibacter timonensis</name>
    <dbReference type="NCBI Taxonomy" id="1776382"/>
    <lineage>
        <taxon>Bacteria</taxon>
        <taxon>Bacillati</taxon>
        <taxon>Bacillota</taxon>
        <taxon>Clostridia</taxon>
        <taxon>Eubacteriales</taxon>
        <taxon>Oscillospiraceae</taxon>
        <taxon>Neglectibacter</taxon>
    </lineage>
</organism>
<dbReference type="InterPro" id="IPR010982">
    <property type="entry name" value="Lambda_DNA-bd_dom_sf"/>
</dbReference>
<feature type="domain" description="HTH cro/C1-type" evidence="2">
    <location>
        <begin position="7"/>
        <end position="67"/>
    </location>
</feature>
<evidence type="ECO:0000256" key="1">
    <source>
        <dbReference type="ARBA" id="ARBA00023125"/>
    </source>
</evidence>
<dbReference type="InterPro" id="IPR001387">
    <property type="entry name" value="Cro/C1-type_HTH"/>
</dbReference>